<dbReference type="KEGG" id="tbe:Trebr_0034"/>
<keyword evidence="2" id="KW-0479">Metal-binding</keyword>
<gene>
    <name evidence="4" type="ordered locus">Trebr_0034</name>
</gene>
<dbReference type="EMBL" id="CP002696">
    <property type="protein sequence ID" value="AEE15493.1"/>
    <property type="molecule type" value="Genomic_DNA"/>
</dbReference>
<organism evidence="4 5">
    <name type="scientific">Treponema brennaborense (strain DSM 12168 / CIP 105900 / DD5/3)</name>
    <dbReference type="NCBI Taxonomy" id="906968"/>
    <lineage>
        <taxon>Bacteria</taxon>
        <taxon>Pseudomonadati</taxon>
        <taxon>Spirochaetota</taxon>
        <taxon>Spirochaetia</taxon>
        <taxon>Spirochaetales</taxon>
        <taxon>Treponemataceae</taxon>
        <taxon>Treponema</taxon>
    </lineage>
</organism>
<keyword evidence="5" id="KW-1185">Reference proteome</keyword>
<dbReference type="SUPFAM" id="SSF56300">
    <property type="entry name" value="Metallo-dependent phosphatases"/>
    <property type="match status" value="1"/>
</dbReference>
<evidence type="ECO:0000313" key="5">
    <source>
        <dbReference type="Proteomes" id="UP000006546"/>
    </source>
</evidence>
<dbReference type="Proteomes" id="UP000006546">
    <property type="component" value="Chromosome"/>
</dbReference>
<evidence type="ECO:0000313" key="4">
    <source>
        <dbReference type="EMBL" id="AEE15493.1"/>
    </source>
</evidence>
<dbReference type="NCBIfam" id="TIGR00040">
    <property type="entry name" value="yfcE"/>
    <property type="match status" value="1"/>
</dbReference>
<evidence type="ECO:0000256" key="1">
    <source>
        <dbReference type="ARBA" id="ARBA00008950"/>
    </source>
</evidence>
<comment type="similarity">
    <text evidence="1 2">Belongs to the metallophosphoesterase superfamily. YfcE family.</text>
</comment>
<dbReference type="GO" id="GO:0046872">
    <property type="term" value="F:metal ion binding"/>
    <property type="evidence" value="ECO:0007669"/>
    <property type="project" value="UniProtKB-KW"/>
</dbReference>
<name>F4LKA4_TREBD</name>
<dbReference type="GO" id="GO:0016787">
    <property type="term" value="F:hydrolase activity"/>
    <property type="evidence" value="ECO:0007669"/>
    <property type="project" value="UniProtKB-UniRule"/>
</dbReference>
<accession>F4LKA4</accession>
<evidence type="ECO:0000259" key="3">
    <source>
        <dbReference type="Pfam" id="PF12850"/>
    </source>
</evidence>
<dbReference type="InterPro" id="IPR000979">
    <property type="entry name" value="Phosphodiesterase_MJ0936/Vps29"/>
</dbReference>
<dbReference type="OrthoDB" id="9800565at2"/>
<sequence>MKYLICSDIHGSAAAAGLLIGWFEKLRCDRLVILGDTLYHGPRNPLPPGHDPKGVVDLLNPYADRIVACRGNCDAEVDQMLLAFPTMGDTALIVDDGVRLVASHGHVYSPERLPPLLPGDVFLSGHTHVQMLEKNADGVVLCNPGSAALPKGGSPAGFAVYEARTLTLYDMNGTELRTLRV</sequence>
<protein>
    <recommendedName>
        <fullName evidence="2">Phosphoesterase</fullName>
        <ecNumber evidence="2">3.1.4.-</ecNumber>
    </recommendedName>
</protein>
<evidence type="ECO:0000256" key="2">
    <source>
        <dbReference type="RuleBase" id="RU362039"/>
    </source>
</evidence>
<dbReference type="Pfam" id="PF12850">
    <property type="entry name" value="Metallophos_2"/>
    <property type="match status" value="1"/>
</dbReference>
<dbReference type="Gene3D" id="3.60.21.10">
    <property type="match status" value="1"/>
</dbReference>
<dbReference type="InterPro" id="IPR024654">
    <property type="entry name" value="Calcineurin-like_PHP_lpxH"/>
</dbReference>
<feature type="domain" description="Calcineurin-like phosphoesterase" evidence="3">
    <location>
        <begin position="1"/>
        <end position="164"/>
    </location>
</feature>
<dbReference type="RefSeq" id="WP_013757213.1">
    <property type="nucleotide sequence ID" value="NC_015500.1"/>
</dbReference>
<dbReference type="NCBIfam" id="NF006988">
    <property type="entry name" value="PRK09453.1"/>
    <property type="match status" value="1"/>
</dbReference>
<reference evidence="5" key="1">
    <citation type="submission" date="2011-04" db="EMBL/GenBank/DDBJ databases">
        <title>The complete genome of Treponema brennaborense DSM 12168.</title>
        <authorList>
            <person name="Lucas S."/>
            <person name="Han J."/>
            <person name="Lapidus A."/>
            <person name="Bruce D."/>
            <person name="Goodwin L."/>
            <person name="Pitluck S."/>
            <person name="Peters L."/>
            <person name="Kyrpides N."/>
            <person name="Mavromatis K."/>
            <person name="Ivanova N."/>
            <person name="Mikhailova N."/>
            <person name="Pagani I."/>
            <person name="Teshima H."/>
            <person name="Detter J.C."/>
            <person name="Tapia R."/>
            <person name="Han C."/>
            <person name="Land M."/>
            <person name="Hauser L."/>
            <person name="Markowitz V."/>
            <person name="Cheng J.-F."/>
            <person name="Hugenholtz P."/>
            <person name="Woyke T."/>
            <person name="Wu D."/>
            <person name="Gronow S."/>
            <person name="Wellnitz S."/>
            <person name="Brambilla E."/>
            <person name="Klenk H.-P."/>
            <person name="Eisen J.A."/>
        </authorList>
    </citation>
    <scope>NUCLEOTIDE SEQUENCE [LARGE SCALE GENOMIC DNA]</scope>
    <source>
        <strain evidence="5">DSM 12168 / CIP 105900 / DD5/3</strain>
    </source>
</reference>
<comment type="cofactor">
    <cofactor evidence="2">
        <name>a divalent metal cation</name>
        <dbReference type="ChEBI" id="CHEBI:60240"/>
    </cofactor>
</comment>
<dbReference type="HOGENOM" id="CLU_063749_1_1_12"/>
<dbReference type="EC" id="3.1.4.-" evidence="2"/>
<dbReference type="AlphaFoldDB" id="F4LKA4"/>
<proteinExistence type="inferred from homology"/>
<dbReference type="STRING" id="906968.Trebr_0034"/>
<dbReference type="eggNOG" id="COG0622">
    <property type="taxonomic scope" value="Bacteria"/>
</dbReference>
<dbReference type="InterPro" id="IPR029052">
    <property type="entry name" value="Metallo-depent_PP-like"/>
</dbReference>